<dbReference type="InterPro" id="IPR006145">
    <property type="entry name" value="PsdUridine_synth_RsuA/RluA"/>
</dbReference>
<evidence type="ECO:0000259" key="3">
    <source>
        <dbReference type="Pfam" id="PF00849"/>
    </source>
</evidence>
<dbReference type="EMBL" id="VSSQ01019326">
    <property type="protein sequence ID" value="MPM63298.1"/>
    <property type="molecule type" value="Genomic_DNA"/>
</dbReference>
<dbReference type="PANTHER" id="PTHR21600">
    <property type="entry name" value="MITOCHONDRIAL RNA PSEUDOURIDINE SYNTHASE"/>
    <property type="match status" value="1"/>
</dbReference>
<dbReference type="GO" id="GO:0160140">
    <property type="term" value="F:23S rRNA pseudouridine(1911/1915/1917) synthase activity"/>
    <property type="evidence" value="ECO:0007669"/>
    <property type="project" value="UniProtKB-EC"/>
</dbReference>
<gene>
    <name evidence="4" type="primary">rluD_38</name>
    <name evidence="4" type="ORF">SDC9_110178</name>
</gene>
<dbReference type="SUPFAM" id="SSF55120">
    <property type="entry name" value="Pseudouridine synthase"/>
    <property type="match status" value="1"/>
</dbReference>
<comment type="caution">
    <text evidence="4">The sequence shown here is derived from an EMBL/GenBank/DDBJ whole genome shotgun (WGS) entry which is preliminary data.</text>
</comment>
<dbReference type="GO" id="GO:0000455">
    <property type="term" value="P:enzyme-directed rRNA pseudouridine synthesis"/>
    <property type="evidence" value="ECO:0007669"/>
    <property type="project" value="TreeGrafter"/>
</dbReference>
<dbReference type="InterPro" id="IPR006225">
    <property type="entry name" value="PsdUridine_synth_RluC/D"/>
</dbReference>
<dbReference type="PROSITE" id="PS50889">
    <property type="entry name" value="S4"/>
    <property type="match status" value="1"/>
</dbReference>
<dbReference type="CDD" id="cd02869">
    <property type="entry name" value="PseudoU_synth_RluA_like"/>
    <property type="match status" value="1"/>
</dbReference>
<name>A0A645BE18_9ZZZZ</name>
<dbReference type="InterPro" id="IPR020103">
    <property type="entry name" value="PsdUridine_synth_cat_dom_sf"/>
</dbReference>
<keyword evidence="2 4" id="KW-0413">Isomerase</keyword>
<dbReference type="EC" id="5.4.99.23" evidence="4"/>
<dbReference type="PANTHER" id="PTHR21600:SF44">
    <property type="entry name" value="RIBOSOMAL LARGE SUBUNIT PSEUDOURIDINE SYNTHASE D"/>
    <property type="match status" value="1"/>
</dbReference>
<comment type="similarity">
    <text evidence="1">Belongs to the pseudouridine synthase RluA family.</text>
</comment>
<organism evidence="4">
    <name type="scientific">bioreactor metagenome</name>
    <dbReference type="NCBI Taxonomy" id="1076179"/>
    <lineage>
        <taxon>unclassified sequences</taxon>
        <taxon>metagenomes</taxon>
        <taxon>ecological metagenomes</taxon>
    </lineage>
</organism>
<proteinExistence type="inferred from homology"/>
<accession>A0A645BE18</accession>
<evidence type="ECO:0000256" key="2">
    <source>
        <dbReference type="ARBA" id="ARBA00023235"/>
    </source>
</evidence>
<feature type="domain" description="Pseudouridine synthase RsuA/RluA-like" evidence="3">
    <location>
        <begin position="88"/>
        <end position="238"/>
    </location>
</feature>
<dbReference type="AlphaFoldDB" id="A0A645BE18"/>
<dbReference type="InterPro" id="IPR050188">
    <property type="entry name" value="RluA_PseudoU_synthase"/>
</dbReference>
<dbReference type="CDD" id="cd00165">
    <property type="entry name" value="S4"/>
    <property type="match status" value="1"/>
</dbReference>
<protein>
    <submittedName>
        <fullName evidence="4">Ribosomal large subunit pseudouridine synthase D</fullName>
        <ecNumber evidence="4">5.4.99.23</ecNumber>
    </submittedName>
</protein>
<dbReference type="Gene3D" id="3.30.2350.10">
    <property type="entry name" value="Pseudouridine synthase"/>
    <property type="match status" value="1"/>
</dbReference>
<evidence type="ECO:0000256" key="1">
    <source>
        <dbReference type="ARBA" id="ARBA00010876"/>
    </source>
</evidence>
<sequence length="298" mass="33777">MSKCLNYEVTNEGDGLKIRDYMTEFLSFSGRFTRNAGMEKRIKVNGAVVKLNYKVHVGDNLSIQVEKEESQNIIPEDLAIEVVYEDDDLLVVNKRPFMVVHPTKSHATGTLSNGVLYHFKKNNEKCIVRLVSRLDMDTSGLIMIAKNQFAHMNLAKAMEEGKIIKSYLAVVHGSINPPQGTIDLPIGRPSEESIKRVVCEEGQRSITHYKTIDTYGKDSLVELTLETGRTHQIRVHLSYIGNPIYGDTLYGIKEDEDMINRQALHAYKLVIPHPRTQNVLTIDSELPNDIKKLIEIIR</sequence>
<reference evidence="4" key="1">
    <citation type="submission" date="2019-08" db="EMBL/GenBank/DDBJ databases">
        <authorList>
            <person name="Kucharzyk K."/>
            <person name="Murdoch R.W."/>
            <person name="Higgins S."/>
            <person name="Loffler F."/>
        </authorList>
    </citation>
    <scope>NUCLEOTIDE SEQUENCE</scope>
</reference>
<dbReference type="NCBIfam" id="TIGR00005">
    <property type="entry name" value="rluA_subfam"/>
    <property type="match status" value="1"/>
</dbReference>
<dbReference type="GO" id="GO:0003723">
    <property type="term" value="F:RNA binding"/>
    <property type="evidence" value="ECO:0007669"/>
    <property type="project" value="InterPro"/>
</dbReference>
<dbReference type="Pfam" id="PF00849">
    <property type="entry name" value="PseudoU_synth_2"/>
    <property type="match status" value="1"/>
</dbReference>
<dbReference type="FunFam" id="3.30.2350.10:FF:000005">
    <property type="entry name" value="Pseudouridine synthase"/>
    <property type="match status" value="1"/>
</dbReference>
<evidence type="ECO:0000313" key="4">
    <source>
        <dbReference type="EMBL" id="MPM63298.1"/>
    </source>
</evidence>